<comment type="similarity">
    <text evidence="1 5">Belongs to the universal ribosomal protein uL10 family.</text>
</comment>
<accession>A0A1F7VD04</accession>
<evidence type="ECO:0000256" key="5">
    <source>
        <dbReference type="HAMAP-Rule" id="MF_00362"/>
    </source>
</evidence>
<evidence type="ECO:0000256" key="2">
    <source>
        <dbReference type="ARBA" id="ARBA00022980"/>
    </source>
</evidence>
<dbReference type="GO" id="GO:0005840">
    <property type="term" value="C:ribosome"/>
    <property type="evidence" value="ECO:0007669"/>
    <property type="project" value="UniProtKB-KW"/>
</dbReference>
<protein>
    <recommendedName>
        <fullName evidence="4 5">Large ribosomal subunit protein uL10</fullName>
    </recommendedName>
</protein>
<dbReference type="InterPro" id="IPR043141">
    <property type="entry name" value="Ribosomal_uL10-like_sf"/>
</dbReference>
<dbReference type="CDD" id="cd05797">
    <property type="entry name" value="Ribosomal_L10"/>
    <property type="match status" value="1"/>
</dbReference>
<sequence length="178" mass="19776">MPKSKQQKKDEVVLLVDLLKGMQSAVVSSLTQIKVKDERRVRQELKALGAVYHVVKKNLLQLAFKELKWSADFLENLRGTIVLVVAKGDAVNPIKAIAKFAKTHHTFLLHEGFLNEHGSMCALSRDQVIALATLPSREELIARVVGSVRAPLSEIMNVLQGNMRGIVQVLGAYQKTKQ</sequence>
<comment type="caution">
    <text evidence="6">The sequence shown here is derived from an EMBL/GenBank/DDBJ whole genome shotgun (WGS) entry which is preliminary data.</text>
</comment>
<dbReference type="GO" id="GO:1990904">
    <property type="term" value="C:ribonucleoprotein complex"/>
    <property type="evidence" value="ECO:0007669"/>
    <property type="project" value="UniProtKB-KW"/>
</dbReference>
<evidence type="ECO:0000256" key="3">
    <source>
        <dbReference type="ARBA" id="ARBA00023274"/>
    </source>
</evidence>
<keyword evidence="2 5" id="KW-0689">Ribosomal protein</keyword>
<dbReference type="Gene3D" id="3.30.70.1730">
    <property type="match status" value="1"/>
</dbReference>
<evidence type="ECO:0000256" key="1">
    <source>
        <dbReference type="ARBA" id="ARBA00008889"/>
    </source>
</evidence>
<keyword evidence="5" id="KW-0699">rRNA-binding</keyword>
<dbReference type="Pfam" id="PF00466">
    <property type="entry name" value="Ribosomal_L10"/>
    <property type="match status" value="1"/>
</dbReference>
<dbReference type="SUPFAM" id="SSF160369">
    <property type="entry name" value="Ribosomal protein L10-like"/>
    <property type="match status" value="1"/>
</dbReference>
<evidence type="ECO:0000313" key="7">
    <source>
        <dbReference type="Proteomes" id="UP000178264"/>
    </source>
</evidence>
<dbReference type="AlphaFoldDB" id="A0A1F7VD04"/>
<organism evidence="6 7">
    <name type="scientific">Candidatus Uhrbacteria bacterium RIFCSPLOWO2_02_FULL_49_11</name>
    <dbReference type="NCBI Taxonomy" id="1802409"/>
    <lineage>
        <taxon>Bacteria</taxon>
        <taxon>Candidatus Uhriibacteriota</taxon>
    </lineage>
</organism>
<dbReference type="Gene3D" id="6.10.250.290">
    <property type="match status" value="1"/>
</dbReference>
<dbReference type="PANTHER" id="PTHR11560">
    <property type="entry name" value="39S RIBOSOMAL PROTEIN L10, MITOCHONDRIAL"/>
    <property type="match status" value="1"/>
</dbReference>
<comment type="subunit">
    <text evidence="5">Part of the ribosomal stalk of the 50S ribosomal subunit. The N-terminus interacts with L11 and the large rRNA to form the base of the stalk. The C-terminus forms an elongated spine to which L12 dimers bind in a sequential fashion forming a multimeric L10(L12)X complex.</text>
</comment>
<dbReference type="HAMAP" id="MF_00362">
    <property type="entry name" value="Ribosomal_uL10"/>
    <property type="match status" value="1"/>
</dbReference>
<comment type="function">
    <text evidence="5">Forms part of the ribosomal stalk, playing a central role in the interaction of the ribosome with GTP-bound translation factors.</text>
</comment>
<keyword evidence="3 5" id="KW-0687">Ribonucleoprotein</keyword>
<dbReference type="GO" id="GO:0006412">
    <property type="term" value="P:translation"/>
    <property type="evidence" value="ECO:0007669"/>
    <property type="project" value="UniProtKB-UniRule"/>
</dbReference>
<proteinExistence type="inferred from homology"/>
<name>A0A1F7VD04_9BACT</name>
<dbReference type="NCBIfam" id="NF000955">
    <property type="entry name" value="PRK00099.1-1"/>
    <property type="match status" value="1"/>
</dbReference>
<dbReference type="InterPro" id="IPR022973">
    <property type="entry name" value="Ribosomal_uL10_bac"/>
</dbReference>
<keyword evidence="5" id="KW-0694">RNA-binding</keyword>
<dbReference type="EMBL" id="MGER01000034">
    <property type="protein sequence ID" value="OGL88389.1"/>
    <property type="molecule type" value="Genomic_DNA"/>
</dbReference>
<dbReference type="GO" id="GO:0070180">
    <property type="term" value="F:large ribosomal subunit rRNA binding"/>
    <property type="evidence" value="ECO:0007669"/>
    <property type="project" value="UniProtKB-UniRule"/>
</dbReference>
<dbReference type="InterPro" id="IPR001790">
    <property type="entry name" value="Ribosomal_uL10"/>
</dbReference>
<evidence type="ECO:0000256" key="4">
    <source>
        <dbReference type="ARBA" id="ARBA00035202"/>
    </source>
</evidence>
<dbReference type="InterPro" id="IPR047865">
    <property type="entry name" value="Ribosomal_uL10_bac_type"/>
</dbReference>
<reference evidence="6 7" key="1">
    <citation type="journal article" date="2016" name="Nat. Commun.">
        <title>Thousands of microbial genomes shed light on interconnected biogeochemical processes in an aquifer system.</title>
        <authorList>
            <person name="Anantharaman K."/>
            <person name="Brown C.T."/>
            <person name="Hug L.A."/>
            <person name="Sharon I."/>
            <person name="Castelle C.J."/>
            <person name="Probst A.J."/>
            <person name="Thomas B.C."/>
            <person name="Singh A."/>
            <person name="Wilkins M.J."/>
            <person name="Karaoz U."/>
            <person name="Brodie E.L."/>
            <person name="Williams K.H."/>
            <person name="Hubbard S.S."/>
            <person name="Banfield J.F."/>
        </authorList>
    </citation>
    <scope>NUCLEOTIDE SEQUENCE [LARGE SCALE GENOMIC DNA]</scope>
</reference>
<dbReference type="Proteomes" id="UP000178264">
    <property type="component" value="Unassembled WGS sequence"/>
</dbReference>
<evidence type="ECO:0000313" key="6">
    <source>
        <dbReference type="EMBL" id="OGL88389.1"/>
    </source>
</evidence>
<gene>
    <name evidence="5" type="primary">rplJ</name>
    <name evidence="6" type="ORF">A3I42_00860</name>
</gene>